<keyword evidence="1" id="KW-0808">Transferase</keyword>
<evidence type="ECO:0000313" key="1">
    <source>
        <dbReference type="EMBL" id="AKB37986.1"/>
    </source>
</evidence>
<gene>
    <name evidence="1" type="ORF">MSSAC_3396</name>
</gene>
<dbReference type="STRING" id="1434118.MSSAC_3396"/>
<proteinExistence type="predicted"/>
<dbReference type="GeneID" id="58788213"/>
<dbReference type="AlphaFoldDB" id="A0A0E3LDW6"/>
<dbReference type="KEGG" id="msj:MSSAC_3396"/>
<reference evidence="1 2" key="1">
    <citation type="submission" date="2014-07" db="EMBL/GenBank/DDBJ databases">
        <title>Methanogenic archaea and the global carbon cycle.</title>
        <authorList>
            <person name="Henriksen J.R."/>
            <person name="Luke J."/>
            <person name="Reinhart S."/>
            <person name="Benedict M.N."/>
            <person name="Youngblut N.D."/>
            <person name="Metcalf M.E."/>
            <person name="Whitaker R.J."/>
            <person name="Metcalf W.W."/>
        </authorList>
    </citation>
    <scope>NUCLEOTIDE SEQUENCE [LARGE SCALE GENOMIC DNA]</scope>
    <source>
        <strain evidence="1 2">C2J</strain>
    </source>
</reference>
<sequence>MNRNKIGVSILVLATLPVGMVLIPAVSAQEEKDYSVTFDNGTGIENKHCLRTKYG</sequence>
<dbReference type="PATRIC" id="fig|1434118.4.peg.4378"/>
<organism evidence="1 2">
    <name type="scientific">Methanosarcina siciliae C2J</name>
    <dbReference type="NCBI Taxonomy" id="1434118"/>
    <lineage>
        <taxon>Archaea</taxon>
        <taxon>Methanobacteriati</taxon>
        <taxon>Methanobacteriota</taxon>
        <taxon>Stenosarchaea group</taxon>
        <taxon>Methanomicrobia</taxon>
        <taxon>Methanosarcinales</taxon>
        <taxon>Methanosarcinaceae</taxon>
        <taxon>Methanosarcina</taxon>
    </lineage>
</organism>
<dbReference type="GO" id="GO:0016740">
    <property type="term" value="F:transferase activity"/>
    <property type="evidence" value="ECO:0007669"/>
    <property type="project" value="UniProtKB-KW"/>
</dbReference>
<evidence type="ECO:0000313" key="2">
    <source>
        <dbReference type="Proteomes" id="UP000033123"/>
    </source>
</evidence>
<dbReference type="EMBL" id="CP009508">
    <property type="protein sequence ID" value="AKB37986.1"/>
    <property type="molecule type" value="Genomic_DNA"/>
</dbReference>
<name>A0A0E3LDW6_9EURY</name>
<accession>A0A0E3LDW6</accession>
<dbReference type="RefSeq" id="WP_156157469.1">
    <property type="nucleotide sequence ID" value="NZ_CP009508.1"/>
</dbReference>
<dbReference type="HOGENOM" id="CLU_207584_0_0_2"/>
<protein>
    <submittedName>
        <fullName evidence="1">GTPases-Sulfate adenylate transferase subunit 1</fullName>
    </submittedName>
</protein>
<dbReference type="Proteomes" id="UP000033123">
    <property type="component" value="Chromosome"/>
</dbReference>